<reference evidence="1 2" key="1">
    <citation type="submission" date="2008-07" db="EMBL/GenBank/DDBJ databases">
        <authorList>
            <person name="Tandeau de Marsac N."/>
            <person name="Ferriera S."/>
            <person name="Johnson J."/>
            <person name="Kravitz S."/>
            <person name="Beeson K."/>
            <person name="Sutton G."/>
            <person name="Rogers Y.-H."/>
            <person name="Friedman R."/>
            <person name="Frazier M."/>
            <person name="Venter J.C."/>
        </authorList>
    </citation>
    <scope>NUCLEOTIDE SEQUENCE [LARGE SCALE GENOMIC DNA]</scope>
    <source>
        <strain evidence="1 2">PCC 7420</strain>
    </source>
</reference>
<evidence type="ECO:0000313" key="2">
    <source>
        <dbReference type="Proteomes" id="UP000003835"/>
    </source>
</evidence>
<dbReference type="RefSeq" id="WP_006105928.1">
    <property type="nucleotide sequence ID" value="NZ_DS989875.1"/>
</dbReference>
<proteinExistence type="predicted"/>
<gene>
    <name evidence="1" type="ORF">MC7420_2760</name>
</gene>
<sequence length="128" mass="14115">MTSTSLTEPAIATLVLTNAVEKTGKPIEGQLLEQRHKLWHLLQDRFPTTANEIELTEQQPLNGNQAARLAKHIEEVAKTDSEVAKSVQAIADTVQSQPKSLDKFTKIAQDIKMGVQDQIANKTNLDLS</sequence>
<accession>B4W3M2</accession>
<name>B4W3M2_9CYAN</name>
<keyword evidence="2" id="KW-1185">Reference proteome</keyword>
<dbReference type="EMBL" id="DS989875">
    <property type="protein sequence ID" value="EDX71199.1"/>
    <property type="molecule type" value="Genomic_DNA"/>
</dbReference>
<evidence type="ECO:0000313" key="1">
    <source>
        <dbReference type="EMBL" id="EDX71199.1"/>
    </source>
</evidence>
<dbReference type="AlphaFoldDB" id="B4W3M2"/>
<organism evidence="1 2">
    <name type="scientific">Coleofasciculus chthonoplastes PCC 7420</name>
    <dbReference type="NCBI Taxonomy" id="118168"/>
    <lineage>
        <taxon>Bacteria</taxon>
        <taxon>Bacillati</taxon>
        <taxon>Cyanobacteriota</taxon>
        <taxon>Cyanophyceae</taxon>
        <taxon>Coleofasciculales</taxon>
        <taxon>Coleofasciculaceae</taxon>
        <taxon>Coleofasciculus</taxon>
    </lineage>
</organism>
<dbReference type="Proteomes" id="UP000003835">
    <property type="component" value="Unassembled WGS sequence"/>
</dbReference>
<protein>
    <submittedName>
        <fullName evidence="1">Uncharacterized protein</fullName>
    </submittedName>
</protein>
<dbReference type="OrthoDB" id="490503at2"/>
<dbReference type="HOGENOM" id="CLU_1955840_0_0_3"/>